<evidence type="ECO:0000256" key="14">
    <source>
        <dbReference type="ARBA" id="ARBA00022759"/>
    </source>
</evidence>
<comment type="cofactor">
    <cofactor evidence="2">
        <name>Mg(2+)</name>
        <dbReference type="ChEBI" id="CHEBI:18420"/>
    </cofactor>
</comment>
<keyword evidence="19" id="KW-0238">DNA-binding</keyword>
<evidence type="ECO:0000256" key="10">
    <source>
        <dbReference type="ARBA" id="ARBA00022705"/>
    </source>
</evidence>
<evidence type="ECO:0000256" key="22">
    <source>
        <dbReference type="ARBA" id="ARBA00032243"/>
    </source>
</evidence>
<name>A0A6G8IYX4_9CIRC</name>
<dbReference type="SUPFAM" id="SSF52540">
    <property type="entry name" value="P-loop containing nucleoside triphosphate hydrolases"/>
    <property type="match status" value="1"/>
</dbReference>
<dbReference type="InterPro" id="IPR000605">
    <property type="entry name" value="Helicase_SF3_ssDNA/RNA_vir"/>
</dbReference>
<evidence type="ECO:0000256" key="2">
    <source>
        <dbReference type="ARBA" id="ARBA00001946"/>
    </source>
</evidence>
<organism evidence="25 26">
    <name type="scientific">Bat circovirus</name>
    <dbReference type="NCBI Taxonomy" id="1329650"/>
    <lineage>
        <taxon>Viruses</taxon>
        <taxon>Monodnaviria</taxon>
        <taxon>Shotokuvirae</taxon>
        <taxon>Cressdnaviricota</taxon>
        <taxon>Arfiviricetes</taxon>
        <taxon>Cirlivirales</taxon>
        <taxon>Circoviridae</taxon>
        <taxon>Circovirus</taxon>
    </lineage>
</organism>
<dbReference type="Proteomes" id="UP000676374">
    <property type="component" value="Segment"/>
</dbReference>
<keyword evidence="12" id="KW-0479">Metal-binding</keyword>
<evidence type="ECO:0000256" key="11">
    <source>
        <dbReference type="ARBA" id="ARBA00022722"/>
    </source>
</evidence>
<keyword evidence="8" id="KW-0808">Transferase</keyword>
<dbReference type="Pfam" id="PF02407">
    <property type="entry name" value="Viral_Rep"/>
    <property type="match status" value="1"/>
</dbReference>
<evidence type="ECO:0000256" key="12">
    <source>
        <dbReference type="ARBA" id="ARBA00022723"/>
    </source>
</evidence>
<evidence type="ECO:0000256" key="5">
    <source>
        <dbReference type="ARBA" id="ARBA00011448"/>
    </source>
</evidence>
<keyword evidence="17" id="KW-0067">ATP-binding</keyword>
<keyword evidence="16" id="KW-0347">Helicase</keyword>
<keyword evidence="18" id="KW-0190">Covalent protein-DNA linkage</keyword>
<accession>A0A6G8IYX4</accession>
<dbReference type="GO" id="GO:0046872">
    <property type="term" value="F:metal ion binding"/>
    <property type="evidence" value="ECO:0007669"/>
    <property type="project" value="UniProtKB-KW"/>
</dbReference>
<dbReference type="GeneID" id="80536716"/>
<dbReference type="GO" id="GO:0006260">
    <property type="term" value="P:DNA replication"/>
    <property type="evidence" value="ECO:0007669"/>
    <property type="project" value="UniProtKB-KW"/>
</dbReference>
<dbReference type="RefSeq" id="YP_010798494.1">
    <property type="nucleotide sequence ID" value="NC_076479.1"/>
</dbReference>
<dbReference type="GO" id="GO:0016787">
    <property type="term" value="F:hydrolase activity"/>
    <property type="evidence" value="ECO:0007669"/>
    <property type="project" value="UniProtKB-KW"/>
</dbReference>
<keyword evidence="26" id="KW-1185">Reference proteome</keyword>
<evidence type="ECO:0000256" key="15">
    <source>
        <dbReference type="ARBA" id="ARBA00022801"/>
    </source>
</evidence>
<keyword evidence="7" id="KW-1048">Host nucleus</keyword>
<sequence length="306" mass="34642">MSETEGPAGVKSARRSREAPAARWCFTLNNPTDEEKAQIAGIADEKVKYLIVGEEVGDSGTPHLQGFINLRAKVRLQGLKQLLGPRAHCEKARGTDEDNKKYCGKDGKLLVEKGEPHCKGKRTDLANAVRILLEEKSLAAVAAALPEVYVRNHRGLAQLLLDHPAMQMKRAWKSDVTVWVGPPGVGKSRACLDMCPDAYWKPRGKWWDGYNGHKVVILDDFYGWLPFDDLLRLLDRYPLTVETKGGTRAFLAEKILITSNKLPNEWYSDEFSNKDALYRRINKILWWDGKEFVPPPHFVFPNKIDY</sequence>
<evidence type="ECO:0000256" key="3">
    <source>
        <dbReference type="ARBA" id="ARBA00004147"/>
    </source>
</evidence>
<evidence type="ECO:0000256" key="20">
    <source>
        <dbReference type="ARBA" id="ARBA00023268"/>
    </source>
</evidence>
<protein>
    <recommendedName>
        <fullName evidence="6">Replication-associated protein</fullName>
    </recommendedName>
    <alternativeName>
        <fullName evidence="21">ATP-dependent helicase Rep</fullName>
    </alternativeName>
    <alternativeName>
        <fullName evidence="22">RepP</fullName>
    </alternativeName>
</protein>
<comment type="subunit">
    <text evidence="5">Interacts with the capsid protein; this interaction relocates Rep into the nucleus.</text>
</comment>
<evidence type="ECO:0000256" key="19">
    <source>
        <dbReference type="ARBA" id="ARBA00023125"/>
    </source>
</evidence>
<evidence type="ECO:0000256" key="1">
    <source>
        <dbReference type="ARBA" id="ARBA00001936"/>
    </source>
</evidence>
<dbReference type="KEGG" id="vg:80536716"/>
<dbReference type="PROSITE" id="PS52020">
    <property type="entry name" value="CRESS_DNA_REP"/>
    <property type="match status" value="1"/>
</dbReference>
<evidence type="ECO:0000256" key="9">
    <source>
        <dbReference type="ARBA" id="ARBA00022695"/>
    </source>
</evidence>
<dbReference type="GO" id="GO:0003677">
    <property type="term" value="F:DNA binding"/>
    <property type="evidence" value="ECO:0007669"/>
    <property type="project" value="UniProtKB-KW"/>
</dbReference>
<keyword evidence="14" id="KW-0255">Endonuclease</keyword>
<evidence type="ECO:0000256" key="8">
    <source>
        <dbReference type="ARBA" id="ARBA00022679"/>
    </source>
</evidence>
<dbReference type="GO" id="GO:0004519">
    <property type="term" value="F:endonuclease activity"/>
    <property type="evidence" value="ECO:0007669"/>
    <property type="project" value="UniProtKB-KW"/>
</dbReference>
<comment type="similarity">
    <text evidence="4">Belongs to the nanoviruses/circoviruses replication-associated protein family.</text>
</comment>
<keyword evidence="13" id="KW-0547">Nucleotide-binding</keyword>
<keyword evidence="15" id="KW-0378">Hydrolase</keyword>
<dbReference type="InterPro" id="IPR027417">
    <property type="entry name" value="P-loop_NTPase"/>
</dbReference>
<dbReference type="GO" id="GO:0005524">
    <property type="term" value="F:ATP binding"/>
    <property type="evidence" value="ECO:0007669"/>
    <property type="project" value="UniProtKB-KW"/>
</dbReference>
<evidence type="ECO:0000259" key="24">
    <source>
        <dbReference type="PROSITE" id="PS52020"/>
    </source>
</evidence>
<dbReference type="GO" id="GO:0003724">
    <property type="term" value="F:RNA helicase activity"/>
    <property type="evidence" value="ECO:0007669"/>
    <property type="project" value="InterPro"/>
</dbReference>
<keyword evidence="11" id="KW-0540">Nuclease</keyword>
<evidence type="ECO:0000256" key="7">
    <source>
        <dbReference type="ARBA" id="ARBA00022562"/>
    </source>
</evidence>
<keyword evidence="20" id="KW-0511">Multifunctional enzyme</keyword>
<dbReference type="InterPro" id="IPR049912">
    <property type="entry name" value="CRESS_DNA_REP"/>
</dbReference>
<evidence type="ECO:0000256" key="23">
    <source>
        <dbReference type="ARBA" id="ARBA00049360"/>
    </source>
</evidence>
<evidence type="ECO:0000256" key="6">
    <source>
        <dbReference type="ARBA" id="ARBA00014531"/>
    </source>
</evidence>
<dbReference type="GO" id="GO:0016779">
    <property type="term" value="F:nucleotidyltransferase activity"/>
    <property type="evidence" value="ECO:0007669"/>
    <property type="project" value="UniProtKB-KW"/>
</dbReference>
<evidence type="ECO:0000256" key="21">
    <source>
        <dbReference type="ARBA" id="ARBA00030754"/>
    </source>
</evidence>
<dbReference type="GO" id="GO:0042025">
    <property type="term" value="C:host cell nucleus"/>
    <property type="evidence" value="ECO:0007669"/>
    <property type="project" value="UniProtKB-SubCell"/>
</dbReference>
<dbReference type="EMBL" id="MN928506">
    <property type="protein sequence ID" value="QIM58708.1"/>
    <property type="molecule type" value="Genomic_DNA"/>
</dbReference>
<evidence type="ECO:0000313" key="26">
    <source>
        <dbReference type="Proteomes" id="UP000676374"/>
    </source>
</evidence>
<reference evidence="25" key="1">
    <citation type="journal article" date="2020" name="Virus Genes">
        <title>Genomic characterization of a novel bat-associated Circovirus detected in European Miniopterus schreibersii bats.</title>
        <authorList>
            <person name="Lecis R."/>
            <person name="Mucedda M."/>
            <person name="Pidinchedda E."/>
            <person name="Zobba R."/>
            <person name="Pittau M."/>
            <person name="Alberti A."/>
        </authorList>
    </citation>
    <scope>NUCLEOTIDE SEQUENCE</scope>
    <source>
        <strain evidence="25">Sardinia BatACV</strain>
    </source>
</reference>
<evidence type="ECO:0000256" key="18">
    <source>
        <dbReference type="ARBA" id="ARBA00023124"/>
    </source>
</evidence>
<comment type="cofactor">
    <cofactor evidence="1">
        <name>Mn(2+)</name>
        <dbReference type="ChEBI" id="CHEBI:29035"/>
    </cofactor>
</comment>
<proteinExistence type="inferred from homology"/>
<feature type="domain" description="CRESS-DNA virus Rep endonuclease" evidence="24">
    <location>
        <begin position="18"/>
        <end position="116"/>
    </location>
</feature>
<evidence type="ECO:0000256" key="17">
    <source>
        <dbReference type="ARBA" id="ARBA00022840"/>
    </source>
</evidence>
<dbReference type="Pfam" id="PF00910">
    <property type="entry name" value="RNA_helicase"/>
    <property type="match status" value="1"/>
</dbReference>
<evidence type="ECO:0000256" key="16">
    <source>
        <dbReference type="ARBA" id="ARBA00022806"/>
    </source>
</evidence>
<dbReference type="Gene3D" id="3.40.1310.20">
    <property type="match status" value="1"/>
</dbReference>
<dbReference type="GO" id="GO:0003723">
    <property type="term" value="F:RNA binding"/>
    <property type="evidence" value="ECO:0007669"/>
    <property type="project" value="InterPro"/>
</dbReference>
<keyword evidence="9" id="KW-0548">Nucleotidyltransferase</keyword>
<comment type="catalytic activity">
    <reaction evidence="23">
        <text>ATP + H2O = ADP + phosphate + H(+)</text>
        <dbReference type="Rhea" id="RHEA:13065"/>
        <dbReference type="ChEBI" id="CHEBI:15377"/>
        <dbReference type="ChEBI" id="CHEBI:15378"/>
        <dbReference type="ChEBI" id="CHEBI:30616"/>
        <dbReference type="ChEBI" id="CHEBI:43474"/>
        <dbReference type="ChEBI" id="CHEBI:456216"/>
    </reaction>
</comment>
<keyword evidence="10" id="KW-0235">DNA replication</keyword>
<evidence type="ECO:0000313" key="25">
    <source>
        <dbReference type="EMBL" id="QIM58708.1"/>
    </source>
</evidence>
<gene>
    <name evidence="25" type="primary">rep</name>
</gene>
<evidence type="ECO:0000256" key="13">
    <source>
        <dbReference type="ARBA" id="ARBA00022741"/>
    </source>
</evidence>
<comment type="subcellular location">
    <subcellularLocation>
        <location evidence="3">Host nucleus</location>
    </subcellularLocation>
</comment>
<evidence type="ECO:0000256" key="4">
    <source>
        <dbReference type="ARBA" id="ARBA00008545"/>
    </source>
</evidence>